<sequence length="70" mass="8106">MENLTETQARAYVHQWLSNHPERIEGRRANSFALRQWHDAAVLRLRQGIAADAEFILNRFATKSETHSMG</sequence>
<dbReference type="Proteomes" id="UP000262802">
    <property type="component" value="Chromosome"/>
</dbReference>
<dbReference type="KEGG" id="hyh:D3Y59_06535"/>
<name>A0A3B7QZV9_9BACT</name>
<dbReference type="EMBL" id="CP032317">
    <property type="protein sequence ID" value="AYA36743.1"/>
    <property type="molecule type" value="Genomic_DNA"/>
</dbReference>
<organism evidence="1 2">
    <name type="scientific">Hymenobacter oligotrophus</name>
    <dbReference type="NCBI Taxonomy" id="2319843"/>
    <lineage>
        <taxon>Bacteria</taxon>
        <taxon>Pseudomonadati</taxon>
        <taxon>Bacteroidota</taxon>
        <taxon>Cytophagia</taxon>
        <taxon>Cytophagales</taxon>
        <taxon>Hymenobacteraceae</taxon>
        <taxon>Hymenobacter</taxon>
    </lineage>
</organism>
<gene>
    <name evidence="1" type="ORF">D3Y59_06535</name>
</gene>
<keyword evidence="2" id="KW-1185">Reference proteome</keyword>
<dbReference type="AlphaFoldDB" id="A0A3B7QZV9"/>
<dbReference type="RefSeq" id="WP_119444321.1">
    <property type="nucleotide sequence ID" value="NZ_CP032317.1"/>
</dbReference>
<reference evidence="1 2" key="1">
    <citation type="submission" date="2018-09" db="EMBL/GenBank/DDBJ databases">
        <title>Hymenobacter medium sp. nov., isolated from R2A medium.</title>
        <authorList>
            <person name="Yingchao G."/>
        </authorList>
    </citation>
    <scope>NUCLEOTIDE SEQUENCE [LARGE SCALE GENOMIC DNA]</scope>
    <source>
        <strain evidence="2">sh-6</strain>
    </source>
</reference>
<proteinExistence type="predicted"/>
<evidence type="ECO:0000313" key="1">
    <source>
        <dbReference type="EMBL" id="AYA36743.1"/>
    </source>
</evidence>
<protein>
    <submittedName>
        <fullName evidence="1">Uncharacterized protein</fullName>
    </submittedName>
</protein>
<accession>A0A3B7QZV9</accession>
<evidence type="ECO:0000313" key="2">
    <source>
        <dbReference type="Proteomes" id="UP000262802"/>
    </source>
</evidence>
<dbReference type="OrthoDB" id="885982at2"/>